<protein>
    <submittedName>
        <fullName evidence="2">Methanogenesis marker 16 metalloprotein</fullName>
    </submittedName>
</protein>
<evidence type="ECO:0000259" key="1">
    <source>
        <dbReference type="PROSITE" id="PS51379"/>
    </source>
</evidence>
<dbReference type="InterPro" id="IPR017896">
    <property type="entry name" value="4Fe4S_Fe-S-bd"/>
</dbReference>
<reference evidence="2 3" key="1">
    <citation type="submission" date="2021-05" db="EMBL/GenBank/DDBJ databases">
        <title>A novel Methanospirillum isolate from a pyrite-forming mixed culture.</title>
        <authorList>
            <person name="Bunk B."/>
            <person name="Sproer C."/>
            <person name="Spring S."/>
            <person name="Pester M."/>
        </authorList>
    </citation>
    <scope>NUCLEOTIDE SEQUENCE [LARGE SCALE GENOMIC DNA]</scope>
    <source>
        <strain evidence="2 3">J.3.6.1-F.2.7.3</strain>
    </source>
</reference>
<dbReference type="InterPro" id="IPR017677">
    <property type="entry name" value="Methan_mark_16"/>
</dbReference>
<dbReference type="KEGG" id="mrtj:KHC33_01995"/>
<dbReference type="RefSeq" id="WP_214420130.1">
    <property type="nucleotide sequence ID" value="NZ_CP075546.1"/>
</dbReference>
<name>A0A8E7B1G8_9EURY</name>
<dbReference type="Pfam" id="PF01837">
    <property type="entry name" value="HcyBio"/>
    <property type="match status" value="1"/>
</dbReference>
<keyword evidence="3" id="KW-1185">Reference proteome</keyword>
<dbReference type="AlphaFoldDB" id="A0A8E7B1G8"/>
<proteinExistence type="predicted"/>
<dbReference type="NCBIfam" id="TIGR03287">
    <property type="entry name" value="methan_mark_16"/>
    <property type="match status" value="1"/>
</dbReference>
<dbReference type="SUPFAM" id="SSF54862">
    <property type="entry name" value="4Fe-4S ferredoxins"/>
    <property type="match status" value="1"/>
</dbReference>
<dbReference type="Proteomes" id="UP000680656">
    <property type="component" value="Chromosome"/>
</dbReference>
<dbReference type="InterPro" id="IPR002708">
    <property type="entry name" value="HcyBio"/>
</dbReference>
<accession>A0A8E7B1G8</accession>
<evidence type="ECO:0000313" key="2">
    <source>
        <dbReference type="EMBL" id="QVV89333.1"/>
    </source>
</evidence>
<sequence>MRPINDIRAAIADGSAVILTASELKKRIAQGDTVSDVDVVTCGTCGVMSGTYAVLSVPVAPPGTFSRADTISLQGVPAIPGPCPNERLGLVDLMVFGTAHADDRYGGGHLIHDLIAGKEIHVAVTSAGKNYEADVTLSDLPFARLFTTRSAFKNYSAIINRAGEPEKTIFSALPLQGTSTQATVSGCGEINPVENDPTLRFLSSGAPVIVNGAGGRVVGTGTRCSTERPNLSVHADLKEMDAQFCGGFLTAAGPECITSIGTAIPVVDTDVLASLSVRDCDIAMPVVDISDRQPVGTASYDQVWTGTATRVLYHPQRCLHCTPCDARTSCPVDAIREDGTINQIQCFVCGTCVQICKGSSYEGNFGSIRSDRDGSGIPIVLRQSDRRRAEILCRRVRDMLVWGEFQI</sequence>
<dbReference type="EMBL" id="CP075546">
    <property type="protein sequence ID" value="QVV89333.1"/>
    <property type="molecule type" value="Genomic_DNA"/>
</dbReference>
<organism evidence="2 3">
    <name type="scientific">Methanospirillum purgamenti</name>
    <dbReference type="NCBI Taxonomy" id="2834276"/>
    <lineage>
        <taxon>Archaea</taxon>
        <taxon>Methanobacteriati</taxon>
        <taxon>Methanobacteriota</taxon>
        <taxon>Stenosarchaea group</taxon>
        <taxon>Methanomicrobia</taxon>
        <taxon>Methanomicrobiales</taxon>
        <taxon>Methanospirillaceae</taxon>
        <taxon>Methanospirillum</taxon>
    </lineage>
</organism>
<gene>
    <name evidence="2" type="ORF">KHC33_01995</name>
</gene>
<dbReference type="GeneID" id="65095917"/>
<evidence type="ECO:0000313" key="3">
    <source>
        <dbReference type="Proteomes" id="UP000680656"/>
    </source>
</evidence>
<feature type="domain" description="4Fe-4S ferredoxin-type" evidence="1">
    <location>
        <begin position="309"/>
        <end position="340"/>
    </location>
</feature>
<dbReference type="PROSITE" id="PS51379">
    <property type="entry name" value="4FE4S_FER_2"/>
    <property type="match status" value="1"/>
</dbReference>